<evidence type="ECO:0000256" key="1">
    <source>
        <dbReference type="SAM" id="Phobius"/>
    </source>
</evidence>
<dbReference type="AlphaFoldDB" id="A0A963YQF9"/>
<keyword evidence="1" id="KW-0812">Transmembrane</keyword>
<keyword evidence="3" id="KW-1185">Reference proteome</keyword>
<sequence length="79" mass="8347">MSKSMGRKARSGPGTIYLLAGLLTWPVVTAVIYWGDRFTSDMSGLVQPGPSISLMAAGGYSLLVSALIMIAGWAQASRR</sequence>
<dbReference type="Proteomes" id="UP000708298">
    <property type="component" value="Unassembled WGS sequence"/>
</dbReference>
<name>A0A963YQF9_9PROT</name>
<protein>
    <submittedName>
        <fullName evidence="2">Uncharacterized protein</fullName>
    </submittedName>
</protein>
<dbReference type="RefSeq" id="WP_227320701.1">
    <property type="nucleotide sequence ID" value="NZ_JAESVB010000002.1"/>
</dbReference>
<comment type="caution">
    <text evidence="2">The sequence shown here is derived from an EMBL/GenBank/DDBJ whole genome shotgun (WGS) entry which is preliminary data.</text>
</comment>
<dbReference type="EMBL" id="JAESVB010000002">
    <property type="protein sequence ID" value="MCB8875059.1"/>
    <property type="molecule type" value="Genomic_DNA"/>
</dbReference>
<gene>
    <name evidence="2" type="ORF">ASILVAE211_07685</name>
</gene>
<feature type="transmembrane region" description="Helical" evidence="1">
    <location>
        <begin position="54"/>
        <end position="74"/>
    </location>
</feature>
<accession>A0A963YQF9</accession>
<keyword evidence="1" id="KW-0472">Membrane</keyword>
<reference evidence="2" key="1">
    <citation type="journal article" date="2021" name="Microorganisms">
        <title>Acidisoma silvae sp. nov. and Acidisomacellulosilytica sp. nov., Two Acidophilic Bacteria Isolated from Decaying Wood, Hydrolyzing Cellulose and Producing Poly-3-hydroxybutyrate.</title>
        <authorList>
            <person name="Mieszkin S."/>
            <person name="Pouder E."/>
            <person name="Uroz S."/>
            <person name="Simon-Colin C."/>
            <person name="Alain K."/>
        </authorList>
    </citation>
    <scope>NUCLEOTIDE SEQUENCE</scope>
    <source>
        <strain evidence="2">HW T2.11</strain>
    </source>
</reference>
<keyword evidence="1" id="KW-1133">Transmembrane helix</keyword>
<evidence type="ECO:0000313" key="2">
    <source>
        <dbReference type="EMBL" id="MCB8875059.1"/>
    </source>
</evidence>
<proteinExistence type="predicted"/>
<organism evidence="2 3">
    <name type="scientific">Acidisoma silvae</name>
    <dbReference type="NCBI Taxonomy" id="2802396"/>
    <lineage>
        <taxon>Bacteria</taxon>
        <taxon>Pseudomonadati</taxon>
        <taxon>Pseudomonadota</taxon>
        <taxon>Alphaproteobacteria</taxon>
        <taxon>Acetobacterales</taxon>
        <taxon>Acidocellaceae</taxon>
        <taxon>Acidisoma</taxon>
    </lineage>
</organism>
<reference evidence="2" key="2">
    <citation type="submission" date="2021-01" db="EMBL/GenBank/DDBJ databases">
        <authorList>
            <person name="Mieszkin S."/>
            <person name="Pouder E."/>
            <person name="Alain K."/>
        </authorList>
    </citation>
    <scope>NUCLEOTIDE SEQUENCE</scope>
    <source>
        <strain evidence="2">HW T2.11</strain>
    </source>
</reference>
<evidence type="ECO:0000313" key="3">
    <source>
        <dbReference type="Proteomes" id="UP000708298"/>
    </source>
</evidence>